<keyword evidence="2" id="KW-1185">Reference proteome</keyword>
<accession>A0A6M1R7Y0</accession>
<dbReference type="RefSeq" id="WP_165011365.1">
    <property type="nucleotide sequence ID" value="NZ_JAALDL010000001.1"/>
</dbReference>
<organism evidence="1 2">
    <name type="scientific">Grimontia sedimenti</name>
    <dbReference type="NCBI Taxonomy" id="2711294"/>
    <lineage>
        <taxon>Bacteria</taxon>
        <taxon>Pseudomonadati</taxon>
        <taxon>Pseudomonadota</taxon>
        <taxon>Gammaproteobacteria</taxon>
        <taxon>Vibrionales</taxon>
        <taxon>Vibrionaceae</taxon>
        <taxon>Grimontia</taxon>
    </lineage>
</organism>
<evidence type="ECO:0000313" key="2">
    <source>
        <dbReference type="Proteomes" id="UP000473008"/>
    </source>
</evidence>
<reference evidence="1 2" key="1">
    <citation type="submission" date="2020-02" db="EMBL/GenBank/DDBJ databases">
        <title>The draft genome of Grimontia sedimenta sp. nov., isolated from benthic sediments near coral reefs south of Kuwait.</title>
        <authorList>
            <person name="Mahmoud H.M."/>
            <person name="Jose L."/>
            <person name="Eapen S."/>
        </authorList>
    </citation>
    <scope>NUCLEOTIDE SEQUENCE [LARGE SCALE GENOMIC DNA]</scope>
    <source>
        <strain evidence="1 2">S25</strain>
    </source>
</reference>
<protein>
    <submittedName>
        <fullName evidence="1">Uncharacterized protein</fullName>
    </submittedName>
</protein>
<dbReference type="AlphaFoldDB" id="A0A6M1R7Y0"/>
<dbReference type="Proteomes" id="UP000473008">
    <property type="component" value="Unassembled WGS sequence"/>
</dbReference>
<dbReference type="EMBL" id="JAALDL010000001">
    <property type="protein sequence ID" value="NGN96226.1"/>
    <property type="molecule type" value="Genomic_DNA"/>
</dbReference>
<name>A0A6M1R7Y0_9GAMM</name>
<evidence type="ECO:0000313" key="1">
    <source>
        <dbReference type="EMBL" id="NGN96226.1"/>
    </source>
</evidence>
<comment type="caution">
    <text evidence="1">The sequence shown here is derived from an EMBL/GenBank/DDBJ whole genome shotgun (WGS) entry which is preliminary data.</text>
</comment>
<proteinExistence type="predicted"/>
<gene>
    <name evidence="1" type="ORF">G5S52_00720</name>
</gene>
<sequence length="196" mass="22126">MQQQRILIDLATRYHFLPANIHLSNPHTRPFARSWLAVDLSAALSESLNAEIEGFAVPYTEDEAFYKYDQAEGKATVCDKRLASKADLAMKAGKAKYYIEFHYVHQRHLADKKAMLKLKQDVDRVRALRAATKQNVYLAIGLWGMFSGKDAELFHYLDNNKHAAYALDTNLTGSSQVSRLVQVQKASTARLVLALI</sequence>